<sequence>MQASTDHERRCYCGKLYQTISSLGRHTRGCPAFSDDCQRFLRLLAYLEPGPVPGDLFRRALFPFRKWNENGNESRERPFQLPDIFSDEGRLVKAVMDAIDTHAVRVTIGSSVPHGDPWWAHRNFELPESSRTFIQNSVDCLSGQLDSARLVFHGFPISDLDVGFVEKGNALLPSVVPLLQKFPVDKLLPGELPSTIEVCISMSHFGDHDFKEHVLAVAETLAGRIGPSPLDFSIALRKATLALANGQMVSVWPSLGLDRKGNSQRAEAVLFRAQQCIELGHLSEAWKLVGQWTPFHAAQPSSLETVMSSRLDLMKGKLHRFQGNFGAARQYLEPLSTQYPPTRVQFSARLHLIAVYTELGLWEKAQTVADSIEVASGRQRRLYRLAQAELLLSRVLCGFEEDLPPSKGLFTEIVSEYEGLGGVPSGKTMRRNFFRACFGLAVIGHLQRRGQGLFGALGTLSGWELAYRASRECLVVAEGFPDLICHLAMAQVQLSSVAVQSGPSLERARQIWAELTSQGLEQRFCFTNLGTRWVDMVSEWLEASGCPRIVSQWGGTAGNAREGD</sequence>
<dbReference type="Proteomes" id="UP000280685">
    <property type="component" value="Chromosome 5"/>
</dbReference>
<dbReference type="EMBL" id="LR026968">
    <property type="protein sequence ID" value="VBB82125.1"/>
    <property type="molecule type" value="Genomic_DNA"/>
</dbReference>
<keyword evidence="2" id="KW-1185">Reference proteome</keyword>
<accession>A0ABY6SF25</accession>
<evidence type="ECO:0000313" key="2">
    <source>
        <dbReference type="Proteomes" id="UP000280685"/>
    </source>
</evidence>
<proteinExistence type="predicted"/>
<evidence type="ECO:0000313" key="1">
    <source>
        <dbReference type="EMBL" id="VBB82125.1"/>
    </source>
</evidence>
<protein>
    <recommendedName>
        <fullName evidence="3">C2H2-type domain-containing protein</fullName>
    </recommendedName>
</protein>
<evidence type="ECO:0008006" key="3">
    <source>
        <dbReference type="Google" id="ProtNLM"/>
    </source>
</evidence>
<gene>
    <name evidence="1" type="ORF">PODCO_511675</name>
</gene>
<organism evidence="1 2">
    <name type="scientific">Podospora comata</name>
    <dbReference type="NCBI Taxonomy" id="48703"/>
    <lineage>
        <taxon>Eukaryota</taxon>
        <taxon>Fungi</taxon>
        <taxon>Dikarya</taxon>
        <taxon>Ascomycota</taxon>
        <taxon>Pezizomycotina</taxon>
        <taxon>Sordariomycetes</taxon>
        <taxon>Sordariomycetidae</taxon>
        <taxon>Sordariales</taxon>
        <taxon>Podosporaceae</taxon>
        <taxon>Podospora</taxon>
    </lineage>
</organism>
<name>A0ABY6SF25_PODCO</name>
<reference evidence="1" key="1">
    <citation type="submission" date="2018-02" db="EMBL/GenBank/DDBJ databases">
        <authorList>
            <person name="Silar P."/>
        </authorList>
    </citation>
    <scope>NUCLEOTIDE SEQUENCE [LARGE SCALE GENOMIC DNA]</scope>
    <source>
        <strain evidence="1">T</strain>
    </source>
</reference>